<dbReference type="Pfam" id="PF06985">
    <property type="entry name" value="HET"/>
    <property type="match status" value="1"/>
</dbReference>
<dbReference type="EMBL" id="WVTA01000007">
    <property type="protein sequence ID" value="KAK3208501.1"/>
    <property type="molecule type" value="Genomic_DNA"/>
</dbReference>
<dbReference type="Proteomes" id="UP001280581">
    <property type="component" value="Unassembled WGS sequence"/>
</dbReference>
<sequence length="311" mass="35513">MTTAQRSSTQLNVPVTTMSDEHVSLSKTWMQRCSTEHLKCTPYEPSWLPTRLMEIVTPSSVKLIETTTLCNLVPYYALSYCWGKEEVLTTTNENVDDFRSRIPFFDMALTIQDTVTVVHRLGGRYLWVDSICIIQNNDEDWNNEAATMCDVYQNAFLTIVALGAAGATEGLFGRRDPLAVDDCRLTADLVSPAPESYAPSFGTFYRSVLQKRGWTFQERALAPRKLFFSSYLYWECTSQFEEETTNQGWQDNDMFNRRLVPLPIQMTDNVFSPDHLGQHTVPEYLANWLEKHTGKIRRVTDVVLGKLDGSN</sequence>
<dbReference type="AlphaFoldDB" id="A0AAN6LWE4"/>
<keyword evidence="3" id="KW-1185">Reference proteome</keyword>
<organism evidence="2 3">
    <name type="scientific">Pseudopithomyces chartarum</name>
    <dbReference type="NCBI Taxonomy" id="1892770"/>
    <lineage>
        <taxon>Eukaryota</taxon>
        <taxon>Fungi</taxon>
        <taxon>Dikarya</taxon>
        <taxon>Ascomycota</taxon>
        <taxon>Pezizomycotina</taxon>
        <taxon>Dothideomycetes</taxon>
        <taxon>Pleosporomycetidae</taxon>
        <taxon>Pleosporales</taxon>
        <taxon>Massarineae</taxon>
        <taxon>Didymosphaeriaceae</taxon>
        <taxon>Pseudopithomyces</taxon>
    </lineage>
</organism>
<reference evidence="2 3" key="1">
    <citation type="submission" date="2021-02" db="EMBL/GenBank/DDBJ databases">
        <title>Genome assembly of Pseudopithomyces chartarum.</title>
        <authorList>
            <person name="Jauregui R."/>
            <person name="Singh J."/>
            <person name="Voisey C."/>
        </authorList>
    </citation>
    <scope>NUCLEOTIDE SEQUENCE [LARGE SCALE GENOMIC DNA]</scope>
    <source>
        <strain evidence="2 3">AGR01</strain>
    </source>
</reference>
<dbReference type="PANTHER" id="PTHR33112:SF16">
    <property type="entry name" value="HETEROKARYON INCOMPATIBILITY DOMAIN-CONTAINING PROTEIN"/>
    <property type="match status" value="1"/>
</dbReference>
<dbReference type="PANTHER" id="PTHR33112">
    <property type="entry name" value="DOMAIN PROTEIN, PUTATIVE-RELATED"/>
    <property type="match status" value="1"/>
</dbReference>
<dbReference type="InterPro" id="IPR010730">
    <property type="entry name" value="HET"/>
</dbReference>
<gene>
    <name evidence="2" type="ORF">GRF29_77g974599</name>
</gene>
<accession>A0AAN6LWE4</accession>
<protein>
    <recommendedName>
        <fullName evidence="1">Heterokaryon incompatibility domain-containing protein</fullName>
    </recommendedName>
</protein>
<name>A0AAN6LWE4_9PLEO</name>
<proteinExistence type="predicted"/>
<comment type="caution">
    <text evidence="2">The sequence shown here is derived from an EMBL/GenBank/DDBJ whole genome shotgun (WGS) entry which is preliminary data.</text>
</comment>
<evidence type="ECO:0000259" key="1">
    <source>
        <dbReference type="Pfam" id="PF06985"/>
    </source>
</evidence>
<evidence type="ECO:0000313" key="2">
    <source>
        <dbReference type="EMBL" id="KAK3208501.1"/>
    </source>
</evidence>
<feature type="domain" description="Heterokaryon incompatibility" evidence="1">
    <location>
        <begin position="75"/>
        <end position="218"/>
    </location>
</feature>
<evidence type="ECO:0000313" key="3">
    <source>
        <dbReference type="Proteomes" id="UP001280581"/>
    </source>
</evidence>